<dbReference type="EMBL" id="KN824299">
    <property type="protein sequence ID" value="KIM27440.1"/>
    <property type="molecule type" value="Genomic_DNA"/>
</dbReference>
<dbReference type="HOGENOM" id="CLU_1982936_0_0_1"/>
<gene>
    <name evidence="1" type="ORF">M408DRAFT_169979</name>
</gene>
<dbReference type="SUPFAM" id="SSF55205">
    <property type="entry name" value="EPT/RTPC-like"/>
    <property type="match status" value="1"/>
</dbReference>
<protein>
    <submittedName>
        <fullName evidence="1">Uncharacterized protein</fullName>
    </submittedName>
</protein>
<reference evidence="2" key="2">
    <citation type="submission" date="2015-01" db="EMBL/GenBank/DDBJ databases">
        <title>Evolutionary Origins and Diversification of the Mycorrhizal Mutualists.</title>
        <authorList>
            <consortium name="DOE Joint Genome Institute"/>
            <consortium name="Mycorrhizal Genomics Consortium"/>
            <person name="Kohler A."/>
            <person name="Kuo A."/>
            <person name="Nagy L.G."/>
            <person name="Floudas D."/>
            <person name="Copeland A."/>
            <person name="Barry K.W."/>
            <person name="Cichocki N."/>
            <person name="Veneault-Fourrey C."/>
            <person name="LaButti K."/>
            <person name="Lindquist E.A."/>
            <person name="Lipzen A."/>
            <person name="Lundell T."/>
            <person name="Morin E."/>
            <person name="Murat C."/>
            <person name="Riley R."/>
            <person name="Ohm R."/>
            <person name="Sun H."/>
            <person name="Tunlid A."/>
            <person name="Henrissat B."/>
            <person name="Grigoriev I.V."/>
            <person name="Hibbett D.S."/>
            <person name="Martin F."/>
        </authorList>
    </citation>
    <scope>NUCLEOTIDE SEQUENCE [LARGE SCALE GENOMIC DNA]</scope>
    <source>
        <strain evidence="2">MAFF 305830</strain>
    </source>
</reference>
<evidence type="ECO:0000313" key="2">
    <source>
        <dbReference type="Proteomes" id="UP000054097"/>
    </source>
</evidence>
<dbReference type="AlphaFoldDB" id="A0A0C3AS95"/>
<keyword evidence="2" id="KW-1185">Reference proteome</keyword>
<dbReference type="Proteomes" id="UP000054097">
    <property type="component" value="Unassembled WGS sequence"/>
</dbReference>
<organism evidence="1 2">
    <name type="scientific">Serendipita vermifera MAFF 305830</name>
    <dbReference type="NCBI Taxonomy" id="933852"/>
    <lineage>
        <taxon>Eukaryota</taxon>
        <taxon>Fungi</taxon>
        <taxon>Dikarya</taxon>
        <taxon>Basidiomycota</taxon>
        <taxon>Agaricomycotina</taxon>
        <taxon>Agaricomycetes</taxon>
        <taxon>Sebacinales</taxon>
        <taxon>Serendipitaceae</taxon>
        <taxon>Serendipita</taxon>
    </lineage>
</organism>
<accession>A0A0C3AS95</accession>
<dbReference type="InterPro" id="IPR013792">
    <property type="entry name" value="RNA3'P_cycl/enolpyr_Trfase_a/b"/>
</dbReference>
<dbReference type="GO" id="GO:0003824">
    <property type="term" value="F:catalytic activity"/>
    <property type="evidence" value="ECO:0007669"/>
    <property type="project" value="InterPro"/>
</dbReference>
<proteinExistence type="predicted"/>
<sequence length="126" mass="13989">MLSWPQSSLASGSSSNFCSGLHLLAPRLRLLLGLHSRVLLRPWDHVWRRLPAFGVCFQIGHGRVSVIVNGSMDPVSLCFSKRSCHWHHLRLLAAPLYVTDLALQETKHPRPILPSSLPSTLGLPLT</sequence>
<reference evidence="1 2" key="1">
    <citation type="submission" date="2014-04" db="EMBL/GenBank/DDBJ databases">
        <authorList>
            <consortium name="DOE Joint Genome Institute"/>
            <person name="Kuo A."/>
            <person name="Zuccaro A."/>
            <person name="Kohler A."/>
            <person name="Nagy L.G."/>
            <person name="Floudas D."/>
            <person name="Copeland A."/>
            <person name="Barry K.W."/>
            <person name="Cichocki N."/>
            <person name="Veneault-Fourrey C."/>
            <person name="LaButti K."/>
            <person name="Lindquist E.A."/>
            <person name="Lipzen A."/>
            <person name="Lundell T."/>
            <person name="Morin E."/>
            <person name="Murat C."/>
            <person name="Sun H."/>
            <person name="Tunlid A."/>
            <person name="Henrissat B."/>
            <person name="Grigoriev I.V."/>
            <person name="Hibbett D.S."/>
            <person name="Martin F."/>
            <person name="Nordberg H.P."/>
            <person name="Cantor M.N."/>
            <person name="Hua S.X."/>
        </authorList>
    </citation>
    <scope>NUCLEOTIDE SEQUENCE [LARGE SCALE GENOMIC DNA]</scope>
    <source>
        <strain evidence="1 2">MAFF 305830</strain>
    </source>
</reference>
<evidence type="ECO:0000313" key="1">
    <source>
        <dbReference type="EMBL" id="KIM27440.1"/>
    </source>
</evidence>
<name>A0A0C3AS95_SERVB</name>